<comment type="caution">
    <text evidence="1">The sequence shown here is derived from an EMBL/GenBank/DDBJ whole genome shotgun (WGS) entry which is preliminary data.</text>
</comment>
<protein>
    <submittedName>
        <fullName evidence="1">Uncharacterized protein</fullName>
    </submittedName>
</protein>
<reference evidence="1" key="1">
    <citation type="submission" date="2019-10" db="EMBL/GenBank/DDBJ databases">
        <title>Conservation and host-specific expression of non-tandemly repeated heterogenous ribosome RNA gene in arbuscular mycorrhizal fungi.</title>
        <authorList>
            <person name="Maeda T."/>
            <person name="Kobayashi Y."/>
            <person name="Nakagawa T."/>
            <person name="Ezawa T."/>
            <person name="Yamaguchi K."/>
            <person name="Bino T."/>
            <person name="Nishimoto Y."/>
            <person name="Shigenobu S."/>
            <person name="Kawaguchi M."/>
        </authorList>
    </citation>
    <scope>NUCLEOTIDE SEQUENCE</scope>
    <source>
        <strain evidence="1">HR1</strain>
    </source>
</reference>
<dbReference type="Proteomes" id="UP000615446">
    <property type="component" value="Unassembled WGS sequence"/>
</dbReference>
<name>A0A8H3KX56_9GLOM</name>
<sequence>MASYKEIILEITEAPRLIATEVINWRDLNRNLVGHAGGPSGVYKVPDGAGGFNLMNSNASVVLISRWNALIANRPFGKRDFPQAAPNNYDLSSGIRMIG</sequence>
<evidence type="ECO:0000313" key="1">
    <source>
        <dbReference type="EMBL" id="GES75926.1"/>
    </source>
</evidence>
<gene>
    <name evidence="1" type="ORF">RCL2_000332900</name>
</gene>
<organism evidence="1 2">
    <name type="scientific">Rhizophagus clarus</name>
    <dbReference type="NCBI Taxonomy" id="94130"/>
    <lineage>
        <taxon>Eukaryota</taxon>
        <taxon>Fungi</taxon>
        <taxon>Fungi incertae sedis</taxon>
        <taxon>Mucoromycota</taxon>
        <taxon>Glomeromycotina</taxon>
        <taxon>Glomeromycetes</taxon>
        <taxon>Glomerales</taxon>
        <taxon>Glomeraceae</taxon>
        <taxon>Rhizophagus</taxon>
    </lineage>
</organism>
<dbReference type="OrthoDB" id="2305530at2759"/>
<dbReference type="EMBL" id="BLAL01000018">
    <property type="protein sequence ID" value="GES75926.1"/>
    <property type="molecule type" value="Genomic_DNA"/>
</dbReference>
<dbReference type="AlphaFoldDB" id="A0A8H3KX56"/>
<evidence type="ECO:0000313" key="2">
    <source>
        <dbReference type="Proteomes" id="UP000615446"/>
    </source>
</evidence>
<accession>A0A8H3KX56</accession>
<proteinExistence type="predicted"/>